<evidence type="ECO:0000313" key="2">
    <source>
        <dbReference type="Proteomes" id="UP001164929"/>
    </source>
</evidence>
<evidence type="ECO:0000313" key="1">
    <source>
        <dbReference type="EMBL" id="KAJ7002088.1"/>
    </source>
</evidence>
<accession>A0AAD6R4K0</accession>
<keyword evidence="2" id="KW-1185">Reference proteome</keyword>
<dbReference type="EMBL" id="JAQIZT010000004">
    <property type="protein sequence ID" value="KAJ7002088.1"/>
    <property type="molecule type" value="Genomic_DNA"/>
</dbReference>
<dbReference type="AlphaFoldDB" id="A0AAD6R4K0"/>
<proteinExistence type="predicted"/>
<gene>
    <name evidence="1" type="ORF">NC653_012225</name>
</gene>
<protein>
    <submittedName>
        <fullName evidence="1">Uncharacterized protein</fullName>
    </submittedName>
</protein>
<reference evidence="1 2" key="1">
    <citation type="journal article" date="2023" name="Mol. Ecol. Resour.">
        <title>Chromosome-level genome assembly of a triploid poplar Populus alba 'Berolinensis'.</title>
        <authorList>
            <person name="Chen S."/>
            <person name="Yu Y."/>
            <person name="Wang X."/>
            <person name="Wang S."/>
            <person name="Zhang T."/>
            <person name="Zhou Y."/>
            <person name="He R."/>
            <person name="Meng N."/>
            <person name="Wang Y."/>
            <person name="Liu W."/>
            <person name="Liu Z."/>
            <person name="Liu J."/>
            <person name="Guo Q."/>
            <person name="Huang H."/>
            <person name="Sederoff R.R."/>
            <person name="Wang G."/>
            <person name="Qu G."/>
            <person name="Chen S."/>
        </authorList>
    </citation>
    <scope>NUCLEOTIDE SEQUENCE [LARGE SCALE GENOMIC DNA]</scope>
    <source>
        <strain evidence="1">SC-2020</strain>
    </source>
</reference>
<name>A0AAD6R4K0_9ROSI</name>
<comment type="caution">
    <text evidence="1">The sequence shown here is derived from an EMBL/GenBank/DDBJ whole genome shotgun (WGS) entry which is preliminary data.</text>
</comment>
<dbReference type="Proteomes" id="UP001164929">
    <property type="component" value="Chromosome 4"/>
</dbReference>
<sequence length="124" mass="13747">MSMHSAGKTRVAITITSIFLEVGGNLVEKDPSCSYLSSHLKHKVAGKLVKKSLPAHPKRTAILSESMVRFNFYAAIDVQDKVGCIGSSTHVYRIMLAELLMRWPNRLGLRLINVVTQTKLRAVV</sequence>
<organism evidence="1 2">
    <name type="scientific">Populus alba x Populus x berolinensis</name>
    <dbReference type="NCBI Taxonomy" id="444605"/>
    <lineage>
        <taxon>Eukaryota</taxon>
        <taxon>Viridiplantae</taxon>
        <taxon>Streptophyta</taxon>
        <taxon>Embryophyta</taxon>
        <taxon>Tracheophyta</taxon>
        <taxon>Spermatophyta</taxon>
        <taxon>Magnoliopsida</taxon>
        <taxon>eudicotyledons</taxon>
        <taxon>Gunneridae</taxon>
        <taxon>Pentapetalae</taxon>
        <taxon>rosids</taxon>
        <taxon>fabids</taxon>
        <taxon>Malpighiales</taxon>
        <taxon>Salicaceae</taxon>
        <taxon>Saliceae</taxon>
        <taxon>Populus</taxon>
    </lineage>
</organism>